<evidence type="ECO:0000256" key="1">
    <source>
        <dbReference type="ARBA" id="ARBA00004651"/>
    </source>
</evidence>
<comment type="caution">
    <text evidence="8">The sequence shown here is derived from an EMBL/GenBank/DDBJ whole genome shotgun (WGS) entry which is preliminary data.</text>
</comment>
<dbReference type="InterPro" id="IPR007140">
    <property type="entry name" value="DUF350"/>
</dbReference>
<protein>
    <recommendedName>
        <fullName evidence="10">DUF350 domain-containing protein</fullName>
    </recommendedName>
</protein>
<organism evidence="8 9">
    <name type="scientific">Rubellimicrobium mesophilum DSM 19309</name>
    <dbReference type="NCBI Taxonomy" id="442562"/>
    <lineage>
        <taxon>Bacteria</taxon>
        <taxon>Pseudomonadati</taxon>
        <taxon>Pseudomonadota</taxon>
        <taxon>Alphaproteobacteria</taxon>
        <taxon>Rhodobacterales</taxon>
        <taxon>Roseobacteraceae</taxon>
        <taxon>Rubellimicrobium</taxon>
    </lineage>
</organism>
<evidence type="ECO:0000256" key="5">
    <source>
        <dbReference type="ARBA" id="ARBA00022989"/>
    </source>
</evidence>
<dbReference type="AlphaFoldDB" id="A0A017HH83"/>
<evidence type="ECO:0000256" key="7">
    <source>
        <dbReference type="SAM" id="Phobius"/>
    </source>
</evidence>
<evidence type="ECO:0000313" key="9">
    <source>
        <dbReference type="Proteomes" id="UP000019666"/>
    </source>
</evidence>
<dbReference type="PATRIC" id="fig|442562.3.peg.4532"/>
<evidence type="ECO:0000313" key="8">
    <source>
        <dbReference type="EMBL" id="EYD73867.1"/>
    </source>
</evidence>
<evidence type="ECO:0000256" key="2">
    <source>
        <dbReference type="ARBA" id="ARBA00005779"/>
    </source>
</evidence>
<reference evidence="8 9" key="1">
    <citation type="submission" date="2013-02" db="EMBL/GenBank/DDBJ databases">
        <authorList>
            <person name="Fiebig A."/>
            <person name="Goeker M."/>
            <person name="Klenk H.-P.P."/>
        </authorList>
    </citation>
    <scope>NUCLEOTIDE SEQUENCE [LARGE SCALE GENOMIC DNA]</scope>
    <source>
        <strain evidence="8 9">DSM 19309</strain>
    </source>
</reference>
<evidence type="ECO:0000256" key="4">
    <source>
        <dbReference type="ARBA" id="ARBA00022692"/>
    </source>
</evidence>
<dbReference type="RefSeq" id="WP_037282074.1">
    <property type="nucleotide sequence ID" value="NZ_KK088600.1"/>
</dbReference>
<dbReference type="STRING" id="442562.Rumeso_04602"/>
<comment type="similarity">
    <text evidence="2">Belongs to the UPF0719 family.</text>
</comment>
<name>A0A017HH83_9RHOB</name>
<evidence type="ECO:0008006" key="10">
    <source>
        <dbReference type="Google" id="ProtNLM"/>
    </source>
</evidence>
<keyword evidence="5 7" id="KW-1133">Transmembrane helix</keyword>
<dbReference type="GO" id="GO:0005886">
    <property type="term" value="C:plasma membrane"/>
    <property type="evidence" value="ECO:0007669"/>
    <property type="project" value="UniProtKB-SubCell"/>
</dbReference>
<proteinExistence type="inferred from homology"/>
<keyword evidence="4 7" id="KW-0812">Transmembrane</keyword>
<feature type="transmembrane region" description="Helical" evidence="7">
    <location>
        <begin position="51"/>
        <end position="71"/>
    </location>
</feature>
<keyword evidence="6 7" id="KW-0472">Membrane</keyword>
<evidence type="ECO:0000256" key="3">
    <source>
        <dbReference type="ARBA" id="ARBA00022475"/>
    </source>
</evidence>
<dbReference type="EMBL" id="AOSK01000128">
    <property type="protein sequence ID" value="EYD73867.1"/>
    <property type="molecule type" value="Genomic_DNA"/>
</dbReference>
<keyword evidence="9" id="KW-1185">Reference proteome</keyword>
<gene>
    <name evidence="8" type="ORF">Rumeso_04602</name>
</gene>
<feature type="transmembrane region" description="Helical" evidence="7">
    <location>
        <begin position="7"/>
        <end position="31"/>
    </location>
</feature>
<sequence length="72" mass="7889">MFASIVLGEIVATILYTFIGVALMGFFWWLINRFAPFPVVKEIEEDQNMALAVLIGSVFIALAIIIGAVILS</sequence>
<dbReference type="Pfam" id="PF03994">
    <property type="entry name" value="DUF350"/>
    <property type="match status" value="1"/>
</dbReference>
<keyword evidence="3" id="KW-1003">Cell membrane</keyword>
<accession>A0A017HH83</accession>
<evidence type="ECO:0000256" key="6">
    <source>
        <dbReference type="ARBA" id="ARBA00023136"/>
    </source>
</evidence>
<comment type="subcellular location">
    <subcellularLocation>
        <location evidence="1">Cell membrane</location>
        <topology evidence="1">Multi-pass membrane protein</topology>
    </subcellularLocation>
</comment>
<dbReference type="HOGENOM" id="CLU_183870_1_1_5"/>
<dbReference type="Proteomes" id="UP000019666">
    <property type="component" value="Unassembled WGS sequence"/>
</dbReference>